<keyword evidence="3 4" id="KW-0012">Acyltransferase</keyword>
<comment type="subcellular location">
    <subcellularLocation>
        <location evidence="4">Cytoplasm</location>
    </subcellularLocation>
</comment>
<feature type="region of interest" description="Disordered" evidence="5">
    <location>
        <begin position="1"/>
        <end position="22"/>
    </location>
</feature>
<keyword evidence="2 4" id="KW-0808">Transferase</keyword>
<comment type="caution">
    <text evidence="4">Lacks conserved residue(s) required for the propagation of feature annotation.</text>
</comment>
<dbReference type="SUPFAM" id="SSF52317">
    <property type="entry name" value="Class I glutamine amidotransferase-like"/>
    <property type="match status" value="1"/>
</dbReference>
<dbReference type="PIRSF" id="PIRSF000450">
    <property type="entry name" value="H_ser_succinyltr"/>
    <property type="match status" value="1"/>
</dbReference>
<feature type="active site" evidence="4">
    <location>
        <position position="233"/>
    </location>
</feature>
<feature type="binding site" evidence="4">
    <location>
        <position position="245"/>
    </location>
    <ligand>
        <name>substrate</name>
    </ligand>
</feature>
<reference evidence="6" key="1">
    <citation type="journal article" date="2021" name="Front. Microbiol.">
        <title>Comprehensive Comparative Genomics and Phenotyping of Methylobacterium Species.</title>
        <authorList>
            <person name="Alessa O."/>
            <person name="Ogura Y."/>
            <person name="Fujitani Y."/>
            <person name="Takami H."/>
            <person name="Hayashi T."/>
            <person name="Sahin N."/>
            <person name="Tani A."/>
        </authorList>
    </citation>
    <scope>NUCLEOTIDE SEQUENCE</scope>
    <source>
        <strain evidence="6">NBRC 15689</strain>
    </source>
</reference>
<feature type="site" description="Important for acyl-CoA specificity" evidence="4">
    <location>
        <position position="106"/>
    </location>
</feature>
<dbReference type="RefSeq" id="WP_238311532.1">
    <property type="nucleotide sequence ID" value="NZ_BPQV01000007.1"/>
</dbReference>
<dbReference type="InterPro" id="IPR033752">
    <property type="entry name" value="MetA_family"/>
</dbReference>
<dbReference type="Pfam" id="PF04204">
    <property type="entry name" value="HTS"/>
    <property type="match status" value="1"/>
</dbReference>
<evidence type="ECO:0000256" key="3">
    <source>
        <dbReference type="ARBA" id="ARBA00023315"/>
    </source>
</evidence>
<dbReference type="EMBL" id="BPQV01000007">
    <property type="protein sequence ID" value="GJE27732.1"/>
    <property type="molecule type" value="Genomic_DNA"/>
</dbReference>
<proteinExistence type="inferred from homology"/>
<organism evidence="6 7">
    <name type="scientific">Methylobacterium organophilum</name>
    <dbReference type="NCBI Taxonomy" id="410"/>
    <lineage>
        <taxon>Bacteria</taxon>
        <taxon>Pseudomonadati</taxon>
        <taxon>Pseudomonadota</taxon>
        <taxon>Alphaproteobacteria</taxon>
        <taxon>Hyphomicrobiales</taxon>
        <taxon>Methylobacteriaceae</taxon>
        <taxon>Methylobacterium</taxon>
    </lineage>
</organism>
<feature type="site" description="Important for acyl-CoA specificity" evidence="4">
    <location>
        <position position="140"/>
    </location>
</feature>
<evidence type="ECO:0000256" key="2">
    <source>
        <dbReference type="ARBA" id="ARBA00022679"/>
    </source>
</evidence>
<comment type="caution">
    <text evidence="6">The sequence shown here is derived from an EMBL/GenBank/DDBJ whole genome shotgun (WGS) entry which is preliminary data.</text>
</comment>
<feature type="site" description="Important for substrate specificity" evidence="4">
    <location>
        <position position="188"/>
    </location>
</feature>
<dbReference type="EC" id="2.3.1.46" evidence="4"/>
<comment type="pathway">
    <text evidence="4">Amino-acid biosynthesis; L-methionine biosynthesis via de novo pathway; O-succinyl-L-homoserine from L-homoserine: step 1/1.</text>
</comment>
<keyword evidence="1 4" id="KW-0028">Amino-acid biosynthesis</keyword>
<comment type="similarity">
    <text evidence="4">Belongs to the MetA family.</text>
</comment>
<dbReference type="InterPro" id="IPR029062">
    <property type="entry name" value="Class_I_gatase-like"/>
</dbReference>
<comment type="function">
    <text evidence="4">Transfers a succinyl group from succinyl-CoA to L-homoserine, forming succinyl-L-homoserine.</text>
</comment>
<dbReference type="PANTHER" id="PTHR20919:SF0">
    <property type="entry name" value="HOMOSERINE O-SUCCINYLTRANSFERASE"/>
    <property type="match status" value="1"/>
</dbReference>
<reference evidence="6" key="2">
    <citation type="submission" date="2021-08" db="EMBL/GenBank/DDBJ databases">
        <authorList>
            <person name="Tani A."/>
            <person name="Ola A."/>
            <person name="Ogura Y."/>
            <person name="Katsura K."/>
            <person name="Hayashi T."/>
        </authorList>
    </citation>
    <scope>NUCLEOTIDE SEQUENCE</scope>
    <source>
        <strain evidence="6">NBRC 15689</strain>
    </source>
</reference>
<dbReference type="HAMAP" id="MF_00295">
    <property type="entry name" value="MetA_acyltransf"/>
    <property type="match status" value="1"/>
</dbReference>
<dbReference type="PANTHER" id="PTHR20919">
    <property type="entry name" value="HOMOSERINE O-SUCCINYLTRANSFERASE"/>
    <property type="match status" value="1"/>
</dbReference>
<evidence type="ECO:0000256" key="1">
    <source>
        <dbReference type="ARBA" id="ARBA00022605"/>
    </source>
</evidence>
<feature type="binding site" evidence="4">
    <location>
        <position position="188"/>
    </location>
    <ligand>
        <name>substrate</name>
    </ligand>
</feature>
<accession>A0ABQ4T7S9</accession>
<evidence type="ECO:0000313" key="7">
    <source>
        <dbReference type="Proteomes" id="UP001055156"/>
    </source>
</evidence>
<comment type="catalytic activity">
    <reaction evidence="4">
        <text>L-homoserine + succinyl-CoA = O-succinyl-L-homoserine + CoA</text>
        <dbReference type="Rhea" id="RHEA:22008"/>
        <dbReference type="ChEBI" id="CHEBI:57287"/>
        <dbReference type="ChEBI" id="CHEBI:57292"/>
        <dbReference type="ChEBI" id="CHEBI:57476"/>
        <dbReference type="ChEBI" id="CHEBI:57661"/>
        <dbReference type="EC" id="2.3.1.46"/>
    </reaction>
</comment>
<keyword evidence="7" id="KW-1185">Reference proteome</keyword>
<name>A0ABQ4T7S9_METOR</name>
<keyword evidence="4" id="KW-0486">Methionine biosynthesis</keyword>
<dbReference type="Proteomes" id="UP001055156">
    <property type="component" value="Unassembled WGS sequence"/>
</dbReference>
<sequence>MLGHGLPRPASATGEDDTGTALPRVTAEVPARPLKIGLLNNMPDAAFVQTERQFRRLIGPEASLALFAFLGPPRGDTIAAHRDAHYAAHEALPAAGLDALVITGSEPRLARLEEEPFYEPLSAVVDWAAGHTVSTLFSCLAAHAAVLHLHGIRRKPLPTKYSGVYACQTTAGHPLLAGLPETVAVPHSRWNDLDEADLIAQGYTVLRRSDTIGVDLFVRDAGSLFVFLQGHPEYDGDGLAREYRRDVGRFLDGTRESCPEQPENYFTPEAATRLEAFAKRARARRDPTLFSAFPGLAEAPPLPATWQAPAAQFFRNWLACVAARRANAATA</sequence>
<feature type="active site" description="Proton acceptor" evidence="4">
    <location>
        <position position="231"/>
    </location>
</feature>
<gene>
    <name evidence="4 6" type="primary">metAS</name>
    <name evidence="6" type="ORF">LKMONMHP_2593</name>
</gene>
<evidence type="ECO:0000256" key="4">
    <source>
        <dbReference type="HAMAP-Rule" id="MF_00295"/>
    </source>
</evidence>
<protein>
    <recommendedName>
        <fullName evidence="4">Homoserine O-succinyltransferase</fullName>
        <shortName evidence="4">HST</shortName>
        <ecNumber evidence="4">2.3.1.46</ecNumber>
    </recommendedName>
    <alternativeName>
        <fullName evidence="4">Homoserine transsuccinylase</fullName>
        <shortName evidence="4">HTS</shortName>
    </alternativeName>
</protein>
<keyword evidence="4" id="KW-0963">Cytoplasm</keyword>
<evidence type="ECO:0000256" key="5">
    <source>
        <dbReference type="SAM" id="MobiDB-lite"/>
    </source>
</evidence>
<dbReference type="Gene3D" id="3.40.50.880">
    <property type="match status" value="1"/>
</dbReference>
<evidence type="ECO:0000313" key="6">
    <source>
        <dbReference type="EMBL" id="GJE27732.1"/>
    </source>
</evidence>
<feature type="binding site" evidence="4">
    <location>
        <position position="160"/>
    </location>
    <ligand>
        <name>substrate</name>
    </ligand>
</feature>
<feature type="active site" description="Acyl-thioester intermediate" evidence="4">
    <location>
        <position position="139"/>
    </location>
</feature>
<dbReference type="NCBIfam" id="NF003776">
    <property type="entry name" value="PRK05368.1-3"/>
    <property type="match status" value="1"/>
</dbReference>